<evidence type="ECO:0000256" key="1">
    <source>
        <dbReference type="ARBA" id="ARBA00004728"/>
    </source>
</evidence>
<name>A0A1B0F0M6_PHLPP</name>
<organism evidence="6 7">
    <name type="scientific">Phlebotomus papatasi</name>
    <name type="common">Sandfly</name>
    <dbReference type="NCBI Taxonomy" id="29031"/>
    <lineage>
        <taxon>Eukaryota</taxon>
        <taxon>Metazoa</taxon>
        <taxon>Ecdysozoa</taxon>
        <taxon>Arthropoda</taxon>
        <taxon>Hexapoda</taxon>
        <taxon>Insecta</taxon>
        <taxon>Pterygota</taxon>
        <taxon>Neoptera</taxon>
        <taxon>Endopterygota</taxon>
        <taxon>Diptera</taxon>
        <taxon>Nematocera</taxon>
        <taxon>Psychodoidea</taxon>
        <taxon>Psychodidae</taxon>
        <taxon>Phlebotomus</taxon>
        <taxon>Phlebotomus</taxon>
    </lineage>
</organism>
<dbReference type="InterPro" id="IPR002123">
    <property type="entry name" value="Plipid/glycerol_acylTrfase"/>
</dbReference>
<dbReference type="GO" id="GO:0003841">
    <property type="term" value="F:1-acylglycerol-3-phosphate O-acyltransferase activity"/>
    <property type="evidence" value="ECO:0007669"/>
    <property type="project" value="UniProtKB-EC"/>
</dbReference>
<proteinExistence type="predicted"/>
<reference evidence="6" key="1">
    <citation type="submission" date="2022-08" db="UniProtKB">
        <authorList>
            <consortium name="EnsemblMetazoa"/>
        </authorList>
    </citation>
    <scope>IDENTIFICATION</scope>
    <source>
        <strain evidence="6">Israel</strain>
    </source>
</reference>
<dbReference type="Pfam" id="PF01553">
    <property type="entry name" value="Acyltransferase"/>
    <property type="match status" value="1"/>
</dbReference>
<dbReference type="VEuPathDB" id="VectorBase:PPAI010190"/>
<comment type="pathway">
    <text evidence="1">Phospholipid metabolism; CDP-diacylglycerol biosynthesis; CDP-diacylglycerol from sn-glycerol 3-phosphate: step 2/3.</text>
</comment>
<evidence type="ECO:0000256" key="2">
    <source>
        <dbReference type="ARBA" id="ARBA00013211"/>
    </source>
</evidence>
<evidence type="ECO:0000259" key="5">
    <source>
        <dbReference type="SMART" id="SM00563"/>
    </source>
</evidence>
<dbReference type="Proteomes" id="UP000092462">
    <property type="component" value="Unassembled WGS sequence"/>
</dbReference>
<keyword evidence="3" id="KW-0808">Transferase</keyword>
<dbReference type="EC" id="2.3.1.51" evidence="2"/>
<keyword evidence="4" id="KW-0012">Acyltransferase</keyword>
<dbReference type="VEuPathDB" id="VectorBase:PPAPM1_006539"/>
<dbReference type="GO" id="GO:0005783">
    <property type="term" value="C:endoplasmic reticulum"/>
    <property type="evidence" value="ECO:0007669"/>
    <property type="project" value="TreeGrafter"/>
</dbReference>
<evidence type="ECO:0000256" key="4">
    <source>
        <dbReference type="ARBA" id="ARBA00023315"/>
    </source>
</evidence>
<dbReference type="SUPFAM" id="SSF69593">
    <property type="entry name" value="Glycerol-3-phosphate (1)-acyltransferase"/>
    <property type="match status" value="1"/>
</dbReference>
<feature type="domain" description="Phospholipid/glycerol acyltransferase" evidence="5">
    <location>
        <begin position="91"/>
        <end position="199"/>
    </location>
</feature>
<dbReference type="SMART" id="SM00563">
    <property type="entry name" value="PlsC"/>
    <property type="match status" value="1"/>
</dbReference>
<evidence type="ECO:0000313" key="6">
    <source>
        <dbReference type="EnsemblMetazoa" id="PPAI010190-PA"/>
    </source>
</evidence>
<evidence type="ECO:0000256" key="3">
    <source>
        <dbReference type="ARBA" id="ARBA00022679"/>
    </source>
</evidence>
<dbReference type="PANTHER" id="PTHR10434:SF53">
    <property type="entry name" value="1-ACYL-SN-GLYCEROL-3-PHOSPHATE ACYLTRANSFERASE"/>
    <property type="match status" value="1"/>
</dbReference>
<dbReference type="GO" id="GO:0006654">
    <property type="term" value="P:phosphatidic acid biosynthetic process"/>
    <property type="evidence" value="ECO:0007669"/>
    <property type="project" value="TreeGrafter"/>
</dbReference>
<accession>A0A1B0F0M6</accession>
<dbReference type="PANTHER" id="PTHR10434">
    <property type="entry name" value="1-ACYL-SN-GLYCEROL-3-PHOSPHATE ACYLTRANSFERASE"/>
    <property type="match status" value="1"/>
</dbReference>
<keyword evidence="7" id="KW-1185">Reference proteome</keyword>
<dbReference type="EMBL" id="AJVK01017847">
    <property type="status" value="NOT_ANNOTATED_CDS"/>
    <property type="molecule type" value="Genomic_DNA"/>
</dbReference>
<protein>
    <recommendedName>
        <fullName evidence="2">1-acylglycerol-3-phosphate O-acyltransferase</fullName>
        <ecNumber evidence="2">2.3.1.51</ecNumber>
    </recommendedName>
</protein>
<sequence>MDQVGFLWICATLFILSLSKFSSRLRCIFNYCFYMVFCNIAALFPLLLFPFRKFDSRNALSAAFLGRFVARLMGLTYQIEGLENVNLSQGGIILINHQNVLDLLGPASVVVKKQLIYYAIFGVASWTWGSLFIDRSNQERAIISLQKQSEAITKKKIKLIFFPEGTRNEGEHLLMFKKGPFKLALQCRCSVQPIVVSRNYFFRHRSGGERNISGRGIIRIMPEITTTNIESDSLVTFIERVHGEMDDVYQELNNRKISL</sequence>
<dbReference type="CDD" id="cd07989">
    <property type="entry name" value="LPLAT_AGPAT-like"/>
    <property type="match status" value="1"/>
</dbReference>
<dbReference type="EnsemblMetazoa" id="PPAI010190-RA">
    <property type="protein sequence ID" value="PPAI010190-PA"/>
    <property type="gene ID" value="PPAI010190"/>
</dbReference>
<dbReference type="AlphaFoldDB" id="A0A1B0F0M6"/>
<evidence type="ECO:0000313" key="7">
    <source>
        <dbReference type="Proteomes" id="UP000092462"/>
    </source>
</evidence>